<evidence type="ECO:0000256" key="3">
    <source>
        <dbReference type="ARBA" id="ARBA00022737"/>
    </source>
</evidence>
<protein>
    <submittedName>
        <fullName evidence="7">DSL domain-containing protein</fullName>
    </submittedName>
</protein>
<proteinExistence type="predicted"/>
<dbReference type="AlphaFoldDB" id="A0A915JRG3"/>
<evidence type="ECO:0000313" key="7">
    <source>
        <dbReference type="WBParaSite" id="nRc.2.0.1.t28684-RA"/>
    </source>
</evidence>
<keyword evidence="1" id="KW-0217">Developmental protein</keyword>
<evidence type="ECO:0000256" key="1">
    <source>
        <dbReference type="ARBA" id="ARBA00022473"/>
    </source>
</evidence>
<accession>A0A915JRG3</accession>
<evidence type="ECO:0000259" key="5">
    <source>
        <dbReference type="SMART" id="SM00051"/>
    </source>
</evidence>
<evidence type="ECO:0000256" key="4">
    <source>
        <dbReference type="ARBA" id="ARBA00023157"/>
    </source>
</evidence>
<sequence length="259" mass="29302">MSDHAQHAQSGPARWLLEKMDFVNYSTYARFGYVNVKFDFRHVLLERLNGTNEQKLKLTVSSSKNSLSKNGATMKMSCTTNYFGCDCSRYCIPQSTTYCDAMGRRKCLFGFYPNEGVDCLINRNGTDILTMTSMERACSIECRMGKDNILQCDQCGNVAQCYLGYEPDSKRVTCKEKLCKNDSCVSDTYCLPKSVPDMDTGGFYSCIANETTRRSPTSLLLAVSYKRLDVATTETPRNKFRFVKDEERSSIVATSKILY</sequence>
<keyword evidence="6" id="KW-1185">Reference proteome</keyword>
<dbReference type="WBParaSite" id="nRc.2.0.1.t28684-RA">
    <property type="protein sequence ID" value="nRc.2.0.1.t28684-RA"/>
    <property type="gene ID" value="nRc.2.0.1.g28684"/>
</dbReference>
<name>A0A915JRG3_ROMCU</name>
<organism evidence="6 7">
    <name type="scientific">Romanomermis culicivorax</name>
    <name type="common">Nematode worm</name>
    <dbReference type="NCBI Taxonomy" id="13658"/>
    <lineage>
        <taxon>Eukaryota</taxon>
        <taxon>Metazoa</taxon>
        <taxon>Ecdysozoa</taxon>
        <taxon>Nematoda</taxon>
        <taxon>Enoplea</taxon>
        <taxon>Dorylaimia</taxon>
        <taxon>Mermithida</taxon>
        <taxon>Mermithoidea</taxon>
        <taxon>Mermithidae</taxon>
        <taxon>Romanomermis</taxon>
    </lineage>
</organism>
<evidence type="ECO:0000256" key="2">
    <source>
        <dbReference type="ARBA" id="ARBA00022536"/>
    </source>
</evidence>
<feature type="domain" description="DSL" evidence="5">
    <location>
        <begin position="63"/>
        <end position="119"/>
    </location>
</feature>
<keyword evidence="4" id="KW-1015">Disulfide bond</keyword>
<keyword evidence="3" id="KW-0677">Repeat</keyword>
<dbReference type="GO" id="GO:0016020">
    <property type="term" value="C:membrane"/>
    <property type="evidence" value="ECO:0007669"/>
    <property type="project" value="InterPro"/>
</dbReference>
<keyword evidence="2" id="KW-0245">EGF-like domain</keyword>
<dbReference type="SMART" id="SM00051">
    <property type="entry name" value="DSL"/>
    <property type="match status" value="1"/>
</dbReference>
<reference evidence="7" key="1">
    <citation type="submission" date="2022-11" db="UniProtKB">
        <authorList>
            <consortium name="WormBaseParasite"/>
        </authorList>
    </citation>
    <scope>IDENTIFICATION</scope>
</reference>
<evidence type="ECO:0000313" key="6">
    <source>
        <dbReference type="Proteomes" id="UP000887565"/>
    </source>
</evidence>
<dbReference type="GO" id="GO:0007154">
    <property type="term" value="P:cell communication"/>
    <property type="evidence" value="ECO:0007669"/>
    <property type="project" value="InterPro"/>
</dbReference>
<dbReference type="Proteomes" id="UP000887565">
    <property type="component" value="Unplaced"/>
</dbReference>
<dbReference type="InterPro" id="IPR001774">
    <property type="entry name" value="DSL"/>
</dbReference>